<dbReference type="PANTHER" id="PTHR48081">
    <property type="entry name" value="AB HYDROLASE SUPERFAMILY PROTEIN C4A8.06C"/>
    <property type="match status" value="1"/>
</dbReference>
<sequence>MRADARRLAAIGAGRTAAVAVTDIEVAGAAGRLRGRVYSPETADAAMVYFHGGGWVIGDLDTHDGLCRTLARAARVTVIAVDYRLAPEHPYPAAVDDAHAAFRDIAARAHEFGATAARLAVGGDSAGGYLAALVCQRLRDEGAPAPLAQLLIYPPTDLTGGSRSRTLFADGFALTAAEIDYFDRCFLPPGLDRTRPEVSPLRTASVAGLPPAVVVTAGFDPLRDESEAYADRLRAEGIPVITRRYDGYMHGFVNNALAFGPAIIEIAGMFAAAIAVRDDRAS</sequence>
<comment type="caution">
    <text evidence="5">The sequence shown here is derived from an EMBL/GenBank/DDBJ whole genome shotgun (WGS) entry which is preliminary data.</text>
</comment>
<protein>
    <submittedName>
        <fullName evidence="5">Alpha/beta hydrolase</fullName>
    </submittedName>
</protein>
<dbReference type="InterPro" id="IPR050300">
    <property type="entry name" value="GDXG_lipolytic_enzyme"/>
</dbReference>
<keyword evidence="3" id="KW-0472">Membrane</keyword>
<dbReference type="AlphaFoldDB" id="A0A931IKE2"/>
<keyword evidence="3" id="KW-1133">Transmembrane helix</keyword>
<dbReference type="Pfam" id="PF07859">
    <property type="entry name" value="Abhydrolase_3"/>
    <property type="match status" value="1"/>
</dbReference>
<evidence type="ECO:0000313" key="6">
    <source>
        <dbReference type="Proteomes" id="UP000655751"/>
    </source>
</evidence>
<feature type="domain" description="Alpha/beta hydrolase fold-3" evidence="4">
    <location>
        <begin position="47"/>
        <end position="253"/>
    </location>
</feature>
<dbReference type="EMBL" id="JADMLG010000021">
    <property type="protein sequence ID" value="MBH0781143.1"/>
    <property type="molecule type" value="Genomic_DNA"/>
</dbReference>
<dbReference type="InterPro" id="IPR029058">
    <property type="entry name" value="AB_hydrolase_fold"/>
</dbReference>
<evidence type="ECO:0000259" key="4">
    <source>
        <dbReference type="Pfam" id="PF07859"/>
    </source>
</evidence>
<keyword evidence="2 5" id="KW-0378">Hydrolase</keyword>
<name>A0A931IKE2_9NOCA</name>
<dbReference type="PANTHER" id="PTHR48081:SF8">
    <property type="entry name" value="ALPHA_BETA HYDROLASE FOLD-3 DOMAIN-CONTAINING PROTEIN-RELATED"/>
    <property type="match status" value="1"/>
</dbReference>
<dbReference type="SUPFAM" id="SSF53474">
    <property type="entry name" value="alpha/beta-Hydrolases"/>
    <property type="match status" value="1"/>
</dbReference>
<dbReference type="Gene3D" id="3.40.50.1820">
    <property type="entry name" value="alpha/beta hydrolase"/>
    <property type="match status" value="1"/>
</dbReference>
<evidence type="ECO:0000256" key="2">
    <source>
        <dbReference type="ARBA" id="ARBA00022801"/>
    </source>
</evidence>
<evidence type="ECO:0000256" key="1">
    <source>
        <dbReference type="ARBA" id="ARBA00010515"/>
    </source>
</evidence>
<proteinExistence type="inferred from homology"/>
<reference evidence="5" key="1">
    <citation type="submission" date="2020-11" db="EMBL/GenBank/DDBJ databases">
        <title>Nocardia NEAU-351.nov., a novel actinomycete isolated from the cow dung.</title>
        <authorList>
            <person name="Zhang X."/>
        </authorList>
    </citation>
    <scope>NUCLEOTIDE SEQUENCE</scope>
    <source>
        <strain evidence="5">NEAU-351</strain>
    </source>
</reference>
<gene>
    <name evidence="5" type="ORF">IT779_33205</name>
</gene>
<dbReference type="PROSITE" id="PS01173">
    <property type="entry name" value="LIPASE_GDXG_HIS"/>
    <property type="match status" value="1"/>
</dbReference>
<accession>A0A931IKE2</accession>
<comment type="similarity">
    <text evidence="1">Belongs to the 'GDXG' lipolytic enzyme family.</text>
</comment>
<keyword evidence="3" id="KW-0812">Transmembrane</keyword>
<dbReference type="Proteomes" id="UP000655751">
    <property type="component" value="Unassembled WGS sequence"/>
</dbReference>
<organism evidence="5 6">
    <name type="scientific">Nocardia bovistercoris</name>
    <dbReference type="NCBI Taxonomy" id="2785916"/>
    <lineage>
        <taxon>Bacteria</taxon>
        <taxon>Bacillati</taxon>
        <taxon>Actinomycetota</taxon>
        <taxon>Actinomycetes</taxon>
        <taxon>Mycobacteriales</taxon>
        <taxon>Nocardiaceae</taxon>
        <taxon>Nocardia</taxon>
    </lineage>
</organism>
<dbReference type="InterPro" id="IPR013094">
    <property type="entry name" value="AB_hydrolase_3"/>
</dbReference>
<evidence type="ECO:0000256" key="3">
    <source>
        <dbReference type="SAM" id="Phobius"/>
    </source>
</evidence>
<feature type="transmembrane region" description="Helical" evidence="3">
    <location>
        <begin position="252"/>
        <end position="276"/>
    </location>
</feature>
<keyword evidence="6" id="KW-1185">Reference proteome</keyword>
<dbReference type="GO" id="GO:0016787">
    <property type="term" value="F:hydrolase activity"/>
    <property type="evidence" value="ECO:0007669"/>
    <property type="project" value="UniProtKB-KW"/>
</dbReference>
<dbReference type="InterPro" id="IPR002168">
    <property type="entry name" value="Lipase_GDXG_HIS_AS"/>
</dbReference>
<evidence type="ECO:0000313" key="5">
    <source>
        <dbReference type="EMBL" id="MBH0781143.1"/>
    </source>
</evidence>